<keyword evidence="4" id="KW-0799">Topoisomerase</keyword>
<dbReference type="Gene3D" id="3.90.199.10">
    <property type="entry name" value="Topoisomerase II, domain 5"/>
    <property type="match status" value="2"/>
</dbReference>
<keyword evidence="6" id="KW-0413">Isomerase</keyword>
<dbReference type="GO" id="GO:0006265">
    <property type="term" value="P:DNA topological change"/>
    <property type="evidence" value="ECO:0007669"/>
    <property type="project" value="InterPro"/>
</dbReference>
<proteinExistence type="inferred from homology"/>
<dbReference type="CDD" id="cd00187">
    <property type="entry name" value="TOP4c"/>
    <property type="match status" value="1"/>
</dbReference>
<dbReference type="InterPro" id="IPR050220">
    <property type="entry name" value="Type_II_DNA_Topoisomerases"/>
</dbReference>
<evidence type="ECO:0000313" key="11">
    <source>
        <dbReference type="Proteomes" id="UP000176787"/>
    </source>
</evidence>
<feature type="coiled-coil region" evidence="8">
    <location>
        <begin position="767"/>
        <end position="800"/>
    </location>
</feature>
<sequence length="1211" mass="138606">MAEEKNNKQFNGKIILRDIKTEMEESYLDYAMSVIVSRALPDLRDGLKPVQRRILHAMNEMGLTPGARFRKSAAVVGEVMAKYHPHGDAPIYEAMVRMAQDWSFRHPLVEGQGNFGCFTKETKIHLADNRNLSFEELIKEYREGKRNFTFTINEKNEIEIAEIQHPRLTIKNAELVEITLDNNEKIRCTPNHPFMLRDGAYQEAQFLKPGNSLMPIYTRPYSGADKNLIGYEEIYQPSNNCWSFAHHLADEYNLSQMVYSRKRGRIRHHLDFNKLNNNPTNIQRLHWKEHWKTHYELMSEKHQNDAEYRKKLSEGRRAFWDKPENRAQYAVRLSKRNKQNWQNNNYRERMRQFLSEVNKAYIAAHPERRIELSKQATATLKRLWQDPVYEKRMRQNIIKGNKNHFTNKTGLVKFIKICRQLFDHKKPITKEYYERARKEVYPYGCAITWETGLKKYFFGQSESIREMIQKNHKVVLVRRLKERADVYDITIQRTHNFALAAGVFAHNSIDGDPPAAQRYSEAKLAPLSSALLEDIDKDTVDFAPNYDSTREEPKVLPARIPQLLLNGSLGIAVGMATNIPPHNLREVIDALARLIDHPDSSEKDLLKYIQGPDFPTGGLIFNKEDISRAYLTGRGGVLTRGEAEISETKKDHYQIVVSSIPFQVAKADLIKKMAELVKDKKIEGIRDIRDESGKEGVRVVIELKSDAQPQKVLNYFYAHTDLERTFHFNMLALVGGIQPQVLSLKQILEHFIVFRREVVERRTRYELKKAEERAHILEGLKKALDNIDAVIKTIKQSESREEAKENLIKKFRLTPVQSDAILAMQLQTLAGLERKKIQNEFEEKLKLIKELKELLKDAKKILAVIKKELVEARNKFGDERKTKIVDYSPKAMLPEDLIPEEESILILTQDGYAKRVSPEEYRAQKRGGRGSSGLELKSEDIIEHILAGSSHDDLLFFTNAGKVYKLKMHEIPEGKKTGKGKPIVNFLSLSSGEKVAAIIALSKSKETQDLSLILITAKGIIKKAKSSDFEEVRKSGLIAIKLLKGDSLRFALSAKKGNELILATKQGMSVRFKESEVRLMGRGATGVRAMKLRSSDEIVGAGAFDPKEREKEIKVFLLSEKGLGKQVSLKQYRLQKRGGVGVKTIKITPKTGSLVSLRLIEPEKEEVLAITKKGLVIRFALQDVSTLSRTAQGVRVMRIEEGDRIAAVTII</sequence>
<evidence type="ECO:0000256" key="2">
    <source>
        <dbReference type="ARBA" id="ARBA00008263"/>
    </source>
</evidence>
<dbReference type="SUPFAM" id="SSF51294">
    <property type="entry name" value="Hedgehog/intein (Hint) domain"/>
    <property type="match status" value="1"/>
</dbReference>
<dbReference type="GO" id="GO:0003677">
    <property type="term" value="F:DNA binding"/>
    <property type="evidence" value="ECO:0007669"/>
    <property type="project" value="UniProtKB-UniRule"/>
</dbReference>
<dbReference type="STRING" id="1801726.A3H02_01165"/>
<dbReference type="SUPFAM" id="SSF56719">
    <property type="entry name" value="Type II DNA topoisomerase"/>
    <property type="match status" value="2"/>
</dbReference>
<dbReference type="InterPro" id="IPR013758">
    <property type="entry name" value="Topo_IIA_A/C_ab"/>
</dbReference>
<dbReference type="EC" id="5.6.2.2" evidence="3"/>
<dbReference type="SMART" id="SM00434">
    <property type="entry name" value="TOP4c"/>
    <property type="match status" value="1"/>
</dbReference>
<dbReference type="InterPro" id="IPR013757">
    <property type="entry name" value="Topo_IIA_A_a_sf"/>
</dbReference>
<dbReference type="GO" id="GO:0003918">
    <property type="term" value="F:DNA topoisomerase type II (double strand cut, ATP-hydrolyzing) activity"/>
    <property type="evidence" value="ECO:0007669"/>
    <property type="project" value="UniProtKB-EC"/>
</dbReference>
<dbReference type="InterPro" id="IPR035516">
    <property type="entry name" value="Gyrase/topoIV_suA_C"/>
</dbReference>
<evidence type="ECO:0000256" key="7">
    <source>
        <dbReference type="PROSITE-ProRule" id="PRU01384"/>
    </source>
</evidence>
<dbReference type="GO" id="GO:0016539">
    <property type="term" value="P:intein-mediated protein splicing"/>
    <property type="evidence" value="ECO:0007669"/>
    <property type="project" value="InterPro"/>
</dbReference>
<dbReference type="SUPFAM" id="SSF101904">
    <property type="entry name" value="GyrA/ParC C-terminal domain-like"/>
    <property type="match status" value="1"/>
</dbReference>
<evidence type="ECO:0000256" key="5">
    <source>
        <dbReference type="ARBA" id="ARBA00023125"/>
    </source>
</evidence>
<feature type="coiled-coil region" evidence="8">
    <location>
        <begin position="834"/>
        <end position="875"/>
    </location>
</feature>
<evidence type="ECO:0000259" key="9">
    <source>
        <dbReference type="PROSITE" id="PS52040"/>
    </source>
</evidence>
<dbReference type="InterPro" id="IPR003587">
    <property type="entry name" value="Hint_dom_N"/>
</dbReference>
<dbReference type="GO" id="GO:0009330">
    <property type="term" value="C:DNA topoisomerase type II (double strand cut, ATP-hydrolyzing) complex"/>
    <property type="evidence" value="ECO:0007669"/>
    <property type="project" value="TreeGrafter"/>
</dbReference>
<dbReference type="Pfam" id="PF14890">
    <property type="entry name" value="Intein_splicing"/>
    <property type="match status" value="1"/>
</dbReference>
<dbReference type="EMBL" id="MHMS01000004">
    <property type="protein sequence ID" value="OGZ32658.1"/>
    <property type="molecule type" value="Genomic_DNA"/>
</dbReference>
<evidence type="ECO:0000256" key="4">
    <source>
        <dbReference type="ARBA" id="ARBA00023029"/>
    </source>
</evidence>
<dbReference type="CDD" id="cd00081">
    <property type="entry name" value="Hint"/>
    <property type="match status" value="1"/>
</dbReference>
<dbReference type="SMART" id="SM00306">
    <property type="entry name" value="HintN"/>
    <property type="match status" value="1"/>
</dbReference>
<dbReference type="PANTHER" id="PTHR43493">
    <property type="entry name" value="DNA GYRASE/TOPOISOMERASE SUBUNIT A"/>
    <property type="match status" value="1"/>
</dbReference>
<keyword evidence="8" id="KW-0175">Coiled coil</keyword>
<dbReference type="PANTHER" id="PTHR43493:SF5">
    <property type="entry name" value="DNA GYRASE SUBUNIT A, CHLOROPLASTIC_MITOCHONDRIAL"/>
    <property type="match status" value="1"/>
</dbReference>
<comment type="caution">
    <text evidence="10">The sequence shown here is derived from an EMBL/GenBank/DDBJ whole genome shotgun (WGS) entry which is preliminary data.</text>
</comment>
<dbReference type="NCBIfam" id="TIGR01443">
    <property type="entry name" value="intein_Cterm"/>
    <property type="match status" value="1"/>
</dbReference>
<keyword evidence="5 7" id="KW-0238">DNA-binding</keyword>
<dbReference type="GO" id="GO:0005737">
    <property type="term" value="C:cytoplasm"/>
    <property type="evidence" value="ECO:0007669"/>
    <property type="project" value="TreeGrafter"/>
</dbReference>
<evidence type="ECO:0000256" key="3">
    <source>
        <dbReference type="ARBA" id="ARBA00012895"/>
    </source>
</evidence>
<accession>A0A1G2F4Y1</accession>
<reference evidence="10 11" key="1">
    <citation type="journal article" date="2016" name="Nat. Commun.">
        <title>Thousands of microbial genomes shed light on interconnected biogeochemical processes in an aquifer system.</title>
        <authorList>
            <person name="Anantharaman K."/>
            <person name="Brown C.T."/>
            <person name="Hug L.A."/>
            <person name="Sharon I."/>
            <person name="Castelle C.J."/>
            <person name="Probst A.J."/>
            <person name="Thomas B.C."/>
            <person name="Singh A."/>
            <person name="Wilkins M.J."/>
            <person name="Karaoz U."/>
            <person name="Brodie E.L."/>
            <person name="Williams K.H."/>
            <person name="Hubbard S.S."/>
            <person name="Banfield J.F."/>
        </authorList>
    </citation>
    <scope>NUCLEOTIDE SEQUENCE [LARGE SCALE GENOMIC DNA]</scope>
</reference>
<dbReference type="Gene3D" id="2.120.10.90">
    <property type="entry name" value="DNA gyrase/topoisomerase IV, subunit A, C-terminal"/>
    <property type="match status" value="1"/>
</dbReference>
<dbReference type="Pfam" id="PF03989">
    <property type="entry name" value="DNA_gyraseA_C"/>
    <property type="match status" value="6"/>
</dbReference>
<evidence type="ECO:0000256" key="8">
    <source>
        <dbReference type="SAM" id="Coils"/>
    </source>
</evidence>
<dbReference type="NCBIfam" id="TIGR01445">
    <property type="entry name" value="intein_Nterm"/>
    <property type="match status" value="1"/>
</dbReference>
<evidence type="ECO:0000313" key="10">
    <source>
        <dbReference type="EMBL" id="OGZ32658.1"/>
    </source>
</evidence>
<evidence type="ECO:0000256" key="1">
    <source>
        <dbReference type="ARBA" id="ARBA00000185"/>
    </source>
</evidence>
<comment type="caution">
    <text evidence="7">Lacks conserved residue(s) required for the propagation of feature annotation.</text>
</comment>
<feature type="domain" description="Topo IIA-type catalytic" evidence="9">
    <location>
        <begin position="40"/>
        <end position="897"/>
    </location>
</feature>
<protein>
    <recommendedName>
        <fullName evidence="3">DNA topoisomerase (ATP-hydrolyzing)</fullName>
        <ecNumber evidence="3">5.6.2.2</ecNumber>
    </recommendedName>
</protein>
<dbReference type="Proteomes" id="UP000176787">
    <property type="component" value="Unassembled WGS sequence"/>
</dbReference>
<dbReference type="InterPro" id="IPR002205">
    <property type="entry name" value="Topo_IIA_dom_A"/>
</dbReference>
<dbReference type="PROSITE" id="PS50818">
    <property type="entry name" value="INTEIN_C_TER"/>
    <property type="match status" value="1"/>
</dbReference>
<dbReference type="PROSITE" id="PS50817">
    <property type="entry name" value="INTEIN_N_TER"/>
    <property type="match status" value="1"/>
</dbReference>
<dbReference type="InterPro" id="IPR006691">
    <property type="entry name" value="GyrA/parC_rep"/>
</dbReference>
<name>A0A1G2F4Y1_9BACT</name>
<organism evidence="10 11">
    <name type="scientific">Candidatus Niyogibacteria bacterium RIFCSPLOWO2_12_FULL_41_13</name>
    <dbReference type="NCBI Taxonomy" id="1801726"/>
    <lineage>
        <taxon>Bacteria</taxon>
        <taxon>Candidatus Niyogiibacteriota</taxon>
    </lineage>
</organism>
<dbReference type="FunFam" id="3.30.1360.40:FF:000002">
    <property type="entry name" value="DNA gyrase subunit A"/>
    <property type="match status" value="1"/>
</dbReference>
<dbReference type="InterPro" id="IPR030934">
    <property type="entry name" value="Intein_C"/>
</dbReference>
<dbReference type="AlphaFoldDB" id="A0A1G2F4Y1"/>
<comment type="similarity">
    <text evidence="2">Belongs to the type II topoisomerase GyrA/ParC subunit family.</text>
</comment>
<dbReference type="PROSITE" id="PS52040">
    <property type="entry name" value="TOPO_IIA"/>
    <property type="match status" value="1"/>
</dbReference>
<dbReference type="InterPro" id="IPR036844">
    <property type="entry name" value="Hint_dom_sf"/>
</dbReference>
<dbReference type="InterPro" id="IPR006141">
    <property type="entry name" value="Intein_N"/>
</dbReference>
<evidence type="ECO:0000256" key="6">
    <source>
        <dbReference type="ARBA" id="ARBA00023235"/>
    </source>
</evidence>
<dbReference type="Gene3D" id="1.10.268.10">
    <property type="entry name" value="Topoisomerase, domain 3"/>
    <property type="match status" value="1"/>
</dbReference>
<gene>
    <name evidence="10" type="ORF">A3H02_01165</name>
</gene>
<comment type="catalytic activity">
    <reaction evidence="1">
        <text>ATP-dependent breakage, passage and rejoining of double-stranded DNA.</text>
        <dbReference type="EC" id="5.6.2.2"/>
    </reaction>
</comment>
<dbReference type="InterPro" id="IPR013760">
    <property type="entry name" value="Topo_IIA-like_dom_sf"/>
</dbReference>
<dbReference type="GO" id="GO:0005524">
    <property type="term" value="F:ATP binding"/>
    <property type="evidence" value="ECO:0007669"/>
    <property type="project" value="InterPro"/>
</dbReference>
<dbReference type="Pfam" id="PF00521">
    <property type="entry name" value="DNA_topoisoIV"/>
    <property type="match status" value="2"/>
</dbReference>
<dbReference type="FunFam" id="1.10.268.10:FF:000001">
    <property type="entry name" value="DNA gyrase subunit A"/>
    <property type="match status" value="1"/>
</dbReference>
<dbReference type="Gene3D" id="3.30.1360.40">
    <property type="match status" value="1"/>
</dbReference>